<dbReference type="InterPro" id="IPR019734">
    <property type="entry name" value="TPR_rpt"/>
</dbReference>
<reference evidence="7" key="1">
    <citation type="journal article" date="2019" name="Int. J. Syst. Evol. Microbiol.">
        <title>The Global Catalogue of Microorganisms (GCM) 10K type strain sequencing project: providing services to taxonomists for standard genome sequencing and annotation.</title>
        <authorList>
            <consortium name="The Broad Institute Genomics Platform"/>
            <consortium name="The Broad Institute Genome Sequencing Center for Infectious Disease"/>
            <person name="Wu L."/>
            <person name="Ma J."/>
        </authorList>
    </citation>
    <scope>NUCLEOTIDE SEQUENCE [LARGE SCALE GENOMIC DNA]</scope>
    <source>
        <strain evidence="7">KCTC 42911</strain>
    </source>
</reference>
<feature type="chain" id="PRO_5046045032" evidence="3">
    <location>
        <begin position="20"/>
        <end position="637"/>
    </location>
</feature>
<dbReference type="Gene3D" id="1.25.40.10">
    <property type="entry name" value="Tetratricopeptide repeat domain"/>
    <property type="match status" value="1"/>
</dbReference>
<evidence type="ECO:0000256" key="2">
    <source>
        <dbReference type="PROSITE-ProRule" id="PRU00339"/>
    </source>
</evidence>
<organism evidence="6 7">
    <name type="scientific">Lutimaribacter marinistellae</name>
    <dbReference type="NCBI Taxonomy" id="1820329"/>
    <lineage>
        <taxon>Bacteria</taxon>
        <taxon>Pseudomonadati</taxon>
        <taxon>Pseudomonadota</taxon>
        <taxon>Alphaproteobacteria</taxon>
        <taxon>Rhodobacterales</taxon>
        <taxon>Roseobacteraceae</taxon>
        <taxon>Lutimaribacter</taxon>
    </lineage>
</organism>
<dbReference type="EMBL" id="JBHRXI010000049">
    <property type="protein sequence ID" value="MFC3616433.1"/>
    <property type="molecule type" value="Genomic_DNA"/>
</dbReference>
<dbReference type="PANTHER" id="PTHR35038:SF8">
    <property type="entry name" value="C-TYPE POLYHEME CYTOCHROME OMCC"/>
    <property type="match status" value="1"/>
</dbReference>
<dbReference type="InterPro" id="IPR023155">
    <property type="entry name" value="Cyt_c-552/4"/>
</dbReference>
<evidence type="ECO:0000313" key="6">
    <source>
        <dbReference type="EMBL" id="MFC3616433.1"/>
    </source>
</evidence>
<dbReference type="SUPFAM" id="SSF48371">
    <property type="entry name" value="ARM repeat"/>
    <property type="match status" value="1"/>
</dbReference>
<dbReference type="SUPFAM" id="SSF48452">
    <property type="entry name" value="TPR-like"/>
    <property type="match status" value="1"/>
</dbReference>
<dbReference type="Gene3D" id="1.10.1130.10">
    <property type="entry name" value="Flavocytochrome C3, Chain A"/>
    <property type="match status" value="3"/>
</dbReference>
<feature type="signal peptide" evidence="3">
    <location>
        <begin position="1"/>
        <end position="19"/>
    </location>
</feature>
<dbReference type="Gene3D" id="1.25.10.10">
    <property type="entry name" value="Leucine-rich Repeat Variant"/>
    <property type="match status" value="1"/>
</dbReference>
<keyword evidence="2" id="KW-0802">TPR repeat</keyword>
<dbReference type="PROSITE" id="PS50005">
    <property type="entry name" value="TPR"/>
    <property type="match status" value="1"/>
</dbReference>
<sequence length="637" mass="69911">MLSRALGLTLFLFASTTAAQTPDYVGSEGCTACHEDAAADWSRSHHALAWTEPGTDTMLADFDGTTFAHDGMEVTFTREGDEVSARVTENDGTTTTYPLHSVVGIAPLQQYLFETEPGRLQSFDVTWDVETQTWYHLYPDQHLPPDDGLHWTGPYKNWNARCAECHATGYEKNYGPQTRRYRSTQVEIGVGCEACHGPGSAHIEWTTGKAPADHLDEYGFTMSWGKGDTEAEIQQCATCHSRREAMLDGNPMPGTAFHDAYTLALLRPGQYHADGQILDEVYVYGSFLQSKMYAQGVGCMNCHEPHSPDLKATGNAICTQCHSEAGNPDFPTLALQEYDTPDHHHHPADSDGAQCRTCHMIERTYMGIDGRRDHSFRIPRPDLAAETGSPEACTDCHTGETPEWAAERIAEWFPDSRNRGPHYGQVLAAGRENPQLATTDLRLLAADTDQPGIVRATALFLLQPVADPALVEAAADLAADPDPLVRGQVAALQAAAPVPERIARLMPLLQDPMRSVREAAAKQILTVPQQALSPSQRAIAAEAMTEWQRALANRLDFPETHLVLGGMALTMRNAQAAQRAFREVVTLDPQRAEAWPMLVRLAEVTEGPDAARRVLREGLARIPDHPGLADLATRLQP</sequence>
<dbReference type="InterPro" id="IPR010177">
    <property type="entry name" value="Paired_CXXCH_1"/>
</dbReference>
<dbReference type="Pfam" id="PF09699">
    <property type="entry name" value="Paired_CXXCH_1"/>
    <property type="match status" value="1"/>
</dbReference>
<gene>
    <name evidence="6" type="ORF">ACFORG_22040</name>
</gene>
<dbReference type="InterPro" id="IPR011989">
    <property type="entry name" value="ARM-like"/>
</dbReference>
<evidence type="ECO:0000259" key="4">
    <source>
        <dbReference type="Pfam" id="PF09699"/>
    </source>
</evidence>
<accession>A0ABV7TQ64</accession>
<keyword evidence="7" id="KW-1185">Reference proteome</keyword>
<evidence type="ECO:0000259" key="5">
    <source>
        <dbReference type="Pfam" id="PF13435"/>
    </source>
</evidence>
<dbReference type="InterPro" id="IPR016024">
    <property type="entry name" value="ARM-type_fold"/>
</dbReference>
<dbReference type="InterPro" id="IPR011990">
    <property type="entry name" value="TPR-like_helical_dom_sf"/>
</dbReference>
<keyword evidence="1 3" id="KW-0732">Signal</keyword>
<dbReference type="Pfam" id="PF13435">
    <property type="entry name" value="Cytochrome_C554"/>
    <property type="match status" value="1"/>
</dbReference>
<evidence type="ECO:0000313" key="7">
    <source>
        <dbReference type="Proteomes" id="UP001595629"/>
    </source>
</evidence>
<name>A0ABV7TQ64_9RHOB</name>
<comment type="caution">
    <text evidence="6">The sequence shown here is derived from an EMBL/GenBank/DDBJ whole genome shotgun (WGS) entry which is preliminary data.</text>
</comment>
<dbReference type="InterPro" id="IPR036280">
    <property type="entry name" value="Multihaem_cyt_sf"/>
</dbReference>
<evidence type="ECO:0000256" key="3">
    <source>
        <dbReference type="SAM" id="SignalP"/>
    </source>
</evidence>
<dbReference type="SUPFAM" id="SSF48695">
    <property type="entry name" value="Multiheme cytochromes"/>
    <property type="match status" value="1"/>
</dbReference>
<feature type="domain" description="Cytochrome c-552/4" evidence="5">
    <location>
        <begin position="159"/>
        <end position="197"/>
    </location>
</feature>
<dbReference type="PANTHER" id="PTHR35038">
    <property type="entry name" value="DISSIMILATORY SULFITE REDUCTASE SIRA"/>
    <property type="match status" value="1"/>
</dbReference>
<dbReference type="InterPro" id="IPR051829">
    <property type="entry name" value="Multiheme_Cytochr_ET"/>
</dbReference>
<dbReference type="Proteomes" id="UP001595629">
    <property type="component" value="Unassembled WGS sequence"/>
</dbReference>
<evidence type="ECO:0000256" key="1">
    <source>
        <dbReference type="ARBA" id="ARBA00022729"/>
    </source>
</evidence>
<dbReference type="RefSeq" id="WP_386737745.1">
    <property type="nucleotide sequence ID" value="NZ_JBHRXI010000049.1"/>
</dbReference>
<feature type="domain" description="Doubled CXXCH motif" evidence="4">
    <location>
        <begin position="295"/>
        <end position="325"/>
    </location>
</feature>
<feature type="repeat" description="TPR" evidence="2">
    <location>
        <begin position="558"/>
        <end position="591"/>
    </location>
</feature>
<proteinExistence type="predicted"/>
<protein>
    <submittedName>
        <fullName evidence="6">Cytochrome c3 family protein</fullName>
    </submittedName>
</protein>